<dbReference type="Pfam" id="PF02620">
    <property type="entry name" value="YceD"/>
    <property type="match status" value="1"/>
</dbReference>
<protein>
    <submittedName>
        <fullName evidence="1">YceD family protein</fullName>
    </submittedName>
</protein>
<reference evidence="1 2" key="1">
    <citation type="submission" date="2024-03" db="EMBL/GenBank/DDBJ databases">
        <title>Human intestinal bacterial collection.</title>
        <authorList>
            <person name="Pauvert C."/>
            <person name="Hitch T.C.A."/>
            <person name="Clavel T."/>
        </authorList>
    </citation>
    <scope>NUCLEOTIDE SEQUENCE [LARGE SCALE GENOMIC DNA]</scope>
    <source>
        <strain evidence="1 2">CLA-JM-H11</strain>
    </source>
</reference>
<gene>
    <name evidence="1" type="ORF">WMO24_03035</name>
</gene>
<evidence type="ECO:0000313" key="1">
    <source>
        <dbReference type="EMBL" id="MEQ2519417.1"/>
    </source>
</evidence>
<proteinExistence type="predicted"/>
<keyword evidence="2" id="KW-1185">Reference proteome</keyword>
<evidence type="ECO:0000313" key="2">
    <source>
        <dbReference type="Proteomes" id="UP001477672"/>
    </source>
</evidence>
<dbReference type="RefSeq" id="WP_349214865.1">
    <property type="nucleotide sequence ID" value="NZ_JBBMFA010000053.1"/>
</dbReference>
<dbReference type="InterPro" id="IPR003772">
    <property type="entry name" value="YceD"/>
</dbReference>
<accession>A0ABV1GC45</accession>
<sequence length="163" mass="18405">MLLDIKKIFSTYDAPVKVSEELDLSKEDFPGYEVPDSIHLELCLVLHGNVLETELYFRAQAVYECARCLERSQQVFDVERSYPVRQADLTDPDAELPFTEDGQLDTKELVYSELLLEIPTVLLCSDDCAGLCPVCGRKKPCACTHETNDATDERLSILKQLLS</sequence>
<organism evidence="1 2">
    <name type="scientific">Ruthenibacterium intestinale</name>
    <dbReference type="NCBI Taxonomy" id="3133163"/>
    <lineage>
        <taxon>Bacteria</taxon>
        <taxon>Bacillati</taxon>
        <taxon>Bacillota</taxon>
        <taxon>Clostridia</taxon>
        <taxon>Eubacteriales</taxon>
        <taxon>Oscillospiraceae</taxon>
        <taxon>Ruthenibacterium</taxon>
    </lineage>
</organism>
<name>A0ABV1GC45_9FIRM</name>
<comment type="caution">
    <text evidence="1">The sequence shown here is derived from an EMBL/GenBank/DDBJ whole genome shotgun (WGS) entry which is preliminary data.</text>
</comment>
<dbReference type="EMBL" id="JBBMFA010000053">
    <property type="protein sequence ID" value="MEQ2519417.1"/>
    <property type="molecule type" value="Genomic_DNA"/>
</dbReference>
<dbReference type="Proteomes" id="UP001477672">
    <property type="component" value="Unassembled WGS sequence"/>
</dbReference>